<accession>K3YF43</accession>
<dbReference type="Gramene" id="KQK99587">
    <property type="protein sequence ID" value="KQK99587"/>
    <property type="gene ID" value="SETIT_012860mg"/>
</dbReference>
<protein>
    <submittedName>
        <fullName evidence="1">Uncharacterized protein</fullName>
    </submittedName>
</protein>
<sequence length="29" mass="3376">MKFPVRPLQLLPEALVLLDIQLLNLVEIF</sequence>
<dbReference type="HOGENOM" id="CLU_3411223_0_0_1"/>
<reference evidence="2" key="1">
    <citation type="journal article" date="2012" name="Nat. Biotechnol.">
        <title>Reference genome sequence of the model plant Setaria.</title>
        <authorList>
            <person name="Bennetzen J.L."/>
            <person name="Schmutz J."/>
            <person name="Wang H."/>
            <person name="Percifield R."/>
            <person name="Hawkins J."/>
            <person name="Pontaroli A.C."/>
            <person name="Estep M."/>
            <person name="Feng L."/>
            <person name="Vaughn J.N."/>
            <person name="Grimwood J."/>
            <person name="Jenkins J."/>
            <person name="Barry K."/>
            <person name="Lindquist E."/>
            <person name="Hellsten U."/>
            <person name="Deshpande S."/>
            <person name="Wang X."/>
            <person name="Wu X."/>
            <person name="Mitros T."/>
            <person name="Triplett J."/>
            <person name="Yang X."/>
            <person name="Ye C.Y."/>
            <person name="Mauro-Herrera M."/>
            <person name="Wang L."/>
            <person name="Li P."/>
            <person name="Sharma M."/>
            <person name="Sharma R."/>
            <person name="Ronald P.C."/>
            <person name="Panaud O."/>
            <person name="Kellogg E.A."/>
            <person name="Brutnell T.P."/>
            <person name="Doust A.N."/>
            <person name="Tuskan G.A."/>
            <person name="Rokhsar D."/>
            <person name="Devos K.M."/>
        </authorList>
    </citation>
    <scope>NUCLEOTIDE SEQUENCE [LARGE SCALE GENOMIC DNA]</scope>
    <source>
        <strain evidence="2">cv. Yugu1</strain>
    </source>
</reference>
<dbReference type="EnsemblPlants" id="KQK99587">
    <property type="protein sequence ID" value="KQK99587"/>
    <property type="gene ID" value="SETIT_012860mg"/>
</dbReference>
<organism evidence="1 2">
    <name type="scientific">Setaria italica</name>
    <name type="common">Foxtail millet</name>
    <name type="synonym">Panicum italicum</name>
    <dbReference type="NCBI Taxonomy" id="4555"/>
    <lineage>
        <taxon>Eukaryota</taxon>
        <taxon>Viridiplantae</taxon>
        <taxon>Streptophyta</taxon>
        <taxon>Embryophyta</taxon>
        <taxon>Tracheophyta</taxon>
        <taxon>Spermatophyta</taxon>
        <taxon>Magnoliopsida</taxon>
        <taxon>Liliopsida</taxon>
        <taxon>Poales</taxon>
        <taxon>Poaceae</taxon>
        <taxon>PACMAD clade</taxon>
        <taxon>Panicoideae</taxon>
        <taxon>Panicodae</taxon>
        <taxon>Paniceae</taxon>
        <taxon>Cenchrinae</taxon>
        <taxon>Setaria</taxon>
    </lineage>
</organism>
<evidence type="ECO:0000313" key="1">
    <source>
        <dbReference type="EnsemblPlants" id="KQK99587"/>
    </source>
</evidence>
<dbReference type="AlphaFoldDB" id="K3YF43"/>
<dbReference type="Proteomes" id="UP000004995">
    <property type="component" value="Unassembled WGS sequence"/>
</dbReference>
<name>K3YF43_SETIT</name>
<dbReference type="EMBL" id="AGNK02004556">
    <property type="status" value="NOT_ANNOTATED_CDS"/>
    <property type="molecule type" value="Genomic_DNA"/>
</dbReference>
<proteinExistence type="predicted"/>
<evidence type="ECO:0000313" key="2">
    <source>
        <dbReference type="Proteomes" id="UP000004995"/>
    </source>
</evidence>
<reference evidence="1" key="2">
    <citation type="submission" date="2018-08" db="UniProtKB">
        <authorList>
            <consortium name="EnsemblPlants"/>
        </authorList>
    </citation>
    <scope>IDENTIFICATION</scope>
    <source>
        <strain evidence="1">Yugu1</strain>
    </source>
</reference>
<keyword evidence="2" id="KW-1185">Reference proteome</keyword>
<dbReference type="InParanoid" id="K3YF43"/>